<dbReference type="SUPFAM" id="SSF101478">
    <property type="entry name" value="ADP-ribosylglycohydrolase"/>
    <property type="match status" value="1"/>
</dbReference>
<organism evidence="3">
    <name type="scientific">uncultured Caudovirales phage</name>
    <dbReference type="NCBI Taxonomy" id="2100421"/>
    <lineage>
        <taxon>Viruses</taxon>
        <taxon>Duplodnaviria</taxon>
        <taxon>Heunggongvirae</taxon>
        <taxon>Uroviricota</taxon>
        <taxon>Caudoviricetes</taxon>
        <taxon>Peduoviridae</taxon>
        <taxon>Maltschvirus</taxon>
        <taxon>Maltschvirus maltsch</taxon>
    </lineage>
</organism>
<comment type="similarity">
    <text evidence="1">Belongs to the ADP-ribosylglycohydrolase family.</text>
</comment>
<sequence length="305" mass="33516">MSNVLLGTAIGDSLGMPFETRLSSDPFLLNWDSKSFLNSDHHKLNPGQWTDDCQFSMQVAESLIENNGFNPDDLAKRYVELFTSNTIRGYGKTTLMAVQNLVAGKHWSESGIAGSYGNGTAMRAAPFGIYFRNDLKSLVAICKIDSAITHVSEDAEAGSIAIALATAYAVNNDMENILDKIVNYLPDSKVKRLIYSLDSLIHSPYISSDQALRVLGTSADVKETVPAALYCFLKFDNYNDAVVAAIKAGKDTDTTAAIVGALFAAKNGYKDINKEWVDKIEDRDRLINLDSQLLNRSSTSFFPRR</sequence>
<dbReference type="InterPro" id="IPR036705">
    <property type="entry name" value="Ribosyl_crysJ1_sf"/>
</dbReference>
<proteinExistence type="inferred from homology"/>
<dbReference type="Pfam" id="PF03747">
    <property type="entry name" value="ADP_ribosyl_GH"/>
    <property type="match status" value="1"/>
</dbReference>
<evidence type="ECO:0000256" key="1">
    <source>
        <dbReference type="ARBA" id="ARBA00010702"/>
    </source>
</evidence>
<keyword evidence="2 3" id="KW-0378">Hydrolase</keyword>
<dbReference type="Gene3D" id="1.10.4080.10">
    <property type="entry name" value="ADP-ribosylation/Crystallin J1"/>
    <property type="match status" value="1"/>
</dbReference>
<protein>
    <submittedName>
        <fullName evidence="3">DraG ADP-ribosylglycohydrolase</fullName>
    </submittedName>
</protein>
<gene>
    <name evidence="3" type="ORF">UFOVP1290_420</name>
</gene>
<dbReference type="InterPro" id="IPR005502">
    <property type="entry name" value="Ribosyl_crysJ1"/>
</dbReference>
<dbReference type="InterPro" id="IPR050792">
    <property type="entry name" value="ADP-ribosylglycohydrolase"/>
</dbReference>
<name>A0A6J5RHE0_9CAUD</name>
<accession>A0A6J5RHE0</accession>
<reference evidence="3" key="1">
    <citation type="submission" date="2020-05" db="EMBL/GenBank/DDBJ databases">
        <authorList>
            <person name="Chiriac C."/>
            <person name="Salcher M."/>
            <person name="Ghai R."/>
            <person name="Kavagutti S V."/>
        </authorList>
    </citation>
    <scope>NUCLEOTIDE SEQUENCE</scope>
</reference>
<dbReference type="EMBL" id="LR797252">
    <property type="protein sequence ID" value="CAB4196900.1"/>
    <property type="molecule type" value="Genomic_DNA"/>
</dbReference>
<dbReference type="PANTHER" id="PTHR16222">
    <property type="entry name" value="ADP-RIBOSYLGLYCOHYDROLASE"/>
    <property type="match status" value="1"/>
</dbReference>
<evidence type="ECO:0000313" key="3">
    <source>
        <dbReference type="EMBL" id="CAB4196900.1"/>
    </source>
</evidence>
<dbReference type="PANTHER" id="PTHR16222:SF24">
    <property type="entry name" value="ADP-RIBOSYLHYDROLASE ARH3"/>
    <property type="match status" value="1"/>
</dbReference>
<dbReference type="GO" id="GO:0016787">
    <property type="term" value="F:hydrolase activity"/>
    <property type="evidence" value="ECO:0007669"/>
    <property type="project" value="UniProtKB-KW"/>
</dbReference>
<evidence type="ECO:0000256" key="2">
    <source>
        <dbReference type="ARBA" id="ARBA00022801"/>
    </source>
</evidence>